<dbReference type="AlphaFoldDB" id="A0AAD6GFA2"/>
<dbReference type="GO" id="GO:0003676">
    <property type="term" value="F:nucleic acid binding"/>
    <property type="evidence" value="ECO:0007669"/>
    <property type="project" value="InterPro"/>
</dbReference>
<dbReference type="Proteomes" id="UP001220324">
    <property type="component" value="Unassembled WGS sequence"/>
</dbReference>
<evidence type="ECO:0000313" key="3">
    <source>
        <dbReference type="EMBL" id="KAJ5544008.1"/>
    </source>
</evidence>
<dbReference type="SUPFAM" id="SSF53098">
    <property type="entry name" value="Ribonuclease H-like"/>
    <property type="match status" value="1"/>
</dbReference>
<evidence type="ECO:0008006" key="5">
    <source>
        <dbReference type="Google" id="ProtNLM"/>
    </source>
</evidence>
<name>A0AAD6GFA2_9EURO</name>
<organism evidence="3 4">
    <name type="scientific">Penicillium frequentans</name>
    <dbReference type="NCBI Taxonomy" id="3151616"/>
    <lineage>
        <taxon>Eukaryota</taxon>
        <taxon>Fungi</taxon>
        <taxon>Dikarya</taxon>
        <taxon>Ascomycota</taxon>
        <taxon>Pezizomycotina</taxon>
        <taxon>Eurotiomycetes</taxon>
        <taxon>Eurotiomycetidae</taxon>
        <taxon>Eurotiales</taxon>
        <taxon>Aspergillaceae</taxon>
        <taxon>Penicillium</taxon>
    </lineage>
</organism>
<dbReference type="InterPro" id="IPR012337">
    <property type="entry name" value="RNaseH-like_sf"/>
</dbReference>
<dbReference type="InterPro" id="IPR036397">
    <property type="entry name" value="RNaseH_sf"/>
</dbReference>
<dbReference type="Pfam" id="PF24764">
    <property type="entry name" value="rva_4"/>
    <property type="match status" value="1"/>
</dbReference>
<keyword evidence="4" id="KW-1185">Reference proteome</keyword>
<protein>
    <recommendedName>
        <fullName evidence="5">Clr5 domain-containing protein</fullName>
    </recommendedName>
</protein>
<evidence type="ECO:0000259" key="1">
    <source>
        <dbReference type="Pfam" id="PF14420"/>
    </source>
</evidence>
<proteinExistence type="predicted"/>
<comment type="caution">
    <text evidence="3">The sequence shown here is derived from an EMBL/GenBank/DDBJ whole genome shotgun (WGS) entry which is preliminary data.</text>
</comment>
<dbReference type="EMBL" id="JAQIZZ010000004">
    <property type="protein sequence ID" value="KAJ5544008.1"/>
    <property type="molecule type" value="Genomic_DNA"/>
</dbReference>
<sequence>MTPRIDLDAHKALILQLIRQQHTQDDIRAILRDIYGINISRTTLQSRLRGWDALGSKTAAMKQHVTKLLPHYNPIESRAILHTAGLQKSERTLQRIRKRLGVKLRVEDVGERVLQTQQLIHILREEDAYGEIETYGCRTLQTHLQRMRLFYPRERIYEAYRTIRPLNIAARIPGPQHHRGQYSTPGPNQVWHVDGHMKLEPFGIEIYAGIDGFSRYIPWVYIGVSARTAVSVMRQYLDCITQLGYQPRVIRSDLGTETSLMAQAHYTIRRAGDATVNEFKKAYWYGRSTENQRIEAWWWQLSQRCTGLFHVSFIHLRGILFIFDLFYPPHDAGLVSMTRPDSN</sequence>
<dbReference type="Gene3D" id="3.30.420.10">
    <property type="entry name" value="Ribonuclease H-like superfamily/Ribonuclease H"/>
    <property type="match status" value="1"/>
</dbReference>
<reference evidence="3 4" key="1">
    <citation type="journal article" date="2023" name="IMA Fungus">
        <title>Comparative genomic study of the Penicillium genus elucidates a diverse pangenome and 15 lateral gene transfer events.</title>
        <authorList>
            <person name="Petersen C."/>
            <person name="Sorensen T."/>
            <person name="Nielsen M.R."/>
            <person name="Sondergaard T.E."/>
            <person name="Sorensen J.L."/>
            <person name="Fitzpatrick D.A."/>
            <person name="Frisvad J.C."/>
            <person name="Nielsen K.L."/>
        </authorList>
    </citation>
    <scope>NUCLEOTIDE SEQUENCE [LARGE SCALE GENOMIC DNA]</scope>
    <source>
        <strain evidence="3 4">IBT 35679</strain>
    </source>
</reference>
<evidence type="ECO:0000259" key="2">
    <source>
        <dbReference type="Pfam" id="PF24764"/>
    </source>
</evidence>
<dbReference type="Pfam" id="PF14420">
    <property type="entry name" value="Clr5"/>
    <property type="match status" value="1"/>
</dbReference>
<dbReference type="InterPro" id="IPR058913">
    <property type="entry name" value="Integrase_dom_put"/>
</dbReference>
<feature type="domain" description="Integrase core" evidence="2">
    <location>
        <begin position="182"/>
        <end position="316"/>
    </location>
</feature>
<accession>A0AAD6GFA2</accession>
<dbReference type="InterPro" id="IPR025676">
    <property type="entry name" value="Clr5_dom"/>
</dbReference>
<dbReference type="PANTHER" id="PTHR46177">
    <property type="entry name" value="INTEGRASE CATALYTIC DOMAIN-CONTAINING PROTEIN"/>
    <property type="match status" value="1"/>
</dbReference>
<dbReference type="PANTHER" id="PTHR46177:SF1">
    <property type="entry name" value="INTEGRASE CATALYTIC DOMAIN-CONTAINING PROTEIN"/>
    <property type="match status" value="1"/>
</dbReference>
<gene>
    <name evidence="3" type="ORF">N7494_005287</name>
</gene>
<feature type="domain" description="Clr5" evidence="1">
    <location>
        <begin position="5"/>
        <end position="52"/>
    </location>
</feature>
<evidence type="ECO:0000313" key="4">
    <source>
        <dbReference type="Proteomes" id="UP001220324"/>
    </source>
</evidence>